<dbReference type="Proteomes" id="UP000001351">
    <property type="component" value="Chromosome"/>
</dbReference>
<keyword evidence="2 5" id="KW-0808">Transferase</keyword>
<dbReference type="RefSeq" id="WP_002616207.1">
    <property type="nucleotide sequence ID" value="NC_014623.1"/>
</dbReference>
<gene>
    <name evidence="4" type="ordered locus">STAUR_5798</name>
    <name evidence="5" type="ORF">STIAU_0196</name>
</gene>
<evidence type="ECO:0000313" key="5">
    <source>
        <dbReference type="EMBL" id="EAU64715.1"/>
    </source>
</evidence>
<proteinExistence type="predicted"/>
<dbReference type="GO" id="GO:0032259">
    <property type="term" value="P:methylation"/>
    <property type="evidence" value="ECO:0007669"/>
    <property type="project" value="UniProtKB-KW"/>
</dbReference>
<organism evidence="5 7">
    <name type="scientific">Stigmatella aurantiaca (strain DW4/3-1)</name>
    <dbReference type="NCBI Taxonomy" id="378806"/>
    <lineage>
        <taxon>Bacteria</taxon>
        <taxon>Pseudomonadati</taxon>
        <taxon>Myxococcota</taxon>
        <taxon>Myxococcia</taxon>
        <taxon>Myxococcales</taxon>
        <taxon>Cystobacterineae</taxon>
        <taxon>Archangiaceae</taxon>
        <taxon>Stigmatella</taxon>
    </lineage>
</organism>
<name>Q08W49_STIAD</name>
<protein>
    <submittedName>
        <fullName evidence="5">S-adenosylmethionine (SAM)-dependent methyltransferase</fullName>
    </submittedName>
</protein>
<dbReference type="STRING" id="378806.STAUR_5798"/>
<evidence type="ECO:0000256" key="2">
    <source>
        <dbReference type="ARBA" id="ARBA00022679"/>
    </source>
</evidence>
<evidence type="ECO:0000259" key="3">
    <source>
        <dbReference type="Pfam" id="PF13649"/>
    </source>
</evidence>
<dbReference type="InterPro" id="IPR029063">
    <property type="entry name" value="SAM-dependent_MTases_sf"/>
</dbReference>
<dbReference type="Proteomes" id="UP000032702">
    <property type="component" value="Unassembled WGS sequence"/>
</dbReference>
<keyword evidence="1 5" id="KW-0489">Methyltransferase</keyword>
<reference evidence="4 6" key="2">
    <citation type="journal article" date="2011" name="Mol. Biol. Evol.">
        <title>Comparative genomic analysis of fruiting body formation in Myxococcales.</title>
        <authorList>
            <person name="Huntley S."/>
            <person name="Hamann N."/>
            <person name="Wegener-Feldbrugge S."/>
            <person name="Treuner-Lange A."/>
            <person name="Kube M."/>
            <person name="Reinhardt R."/>
            <person name="Klages S."/>
            <person name="Muller R."/>
            <person name="Ronning C.M."/>
            <person name="Nierman W.C."/>
            <person name="Sogaard-Andersen L."/>
        </authorList>
    </citation>
    <scope>NUCLEOTIDE SEQUENCE [LARGE SCALE GENOMIC DNA]</scope>
    <source>
        <strain evidence="4 6">DW4/3-1</strain>
    </source>
</reference>
<feature type="domain" description="Methyltransferase" evidence="3">
    <location>
        <begin position="45"/>
        <end position="138"/>
    </location>
</feature>
<dbReference type="Pfam" id="PF13649">
    <property type="entry name" value="Methyltransf_25"/>
    <property type="match status" value="1"/>
</dbReference>
<dbReference type="OrthoDB" id="5504467at2"/>
<keyword evidence="6" id="KW-1185">Reference proteome</keyword>
<dbReference type="GO" id="GO:0008168">
    <property type="term" value="F:methyltransferase activity"/>
    <property type="evidence" value="ECO:0007669"/>
    <property type="project" value="UniProtKB-KW"/>
</dbReference>
<dbReference type="EMBL" id="CP002271">
    <property type="protein sequence ID" value="ADO73560.1"/>
    <property type="molecule type" value="Genomic_DNA"/>
</dbReference>
<dbReference type="EMBL" id="AAMD01000106">
    <property type="protein sequence ID" value="EAU64715.1"/>
    <property type="molecule type" value="Genomic_DNA"/>
</dbReference>
<dbReference type="HOGENOM" id="CLU_1106584_0_0_7"/>
<dbReference type="InterPro" id="IPR041698">
    <property type="entry name" value="Methyltransf_25"/>
</dbReference>
<evidence type="ECO:0000313" key="6">
    <source>
        <dbReference type="Proteomes" id="UP000001351"/>
    </source>
</evidence>
<dbReference type="CDD" id="cd02440">
    <property type="entry name" value="AdoMet_MTases"/>
    <property type="match status" value="1"/>
</dbReference>
<accession>Q08W49</accession>
<sequence>MSTSWSDPAVCKGFDDYNDLPEQVLGYSTVFKVLRLDRPEPRVLLDYGCGPGKVSERVARTYGHRMIAVDNSRPMLEIARSRRPHPLVDYRQIEDSLVGKVEDASVDGAMTCYVFINIPSEARIRNIIQEVYRVLKPGAAYAILDTNPDTTGIPFSTFRNGEPGRKYGYGEPREVFLSVPGSPDLVLRDTHWPKEMYLNALRDAGFQSVEVFEPTLSQLTPQEIQPFDASGVGKWHNEQTTPPFVIFRAIK</sequence>
<dbReference type="Gene3D" id="3.40.50.150">
    <property type="entry name" value="Vaccinia Virus protein VP39"/>
    <property type="match status" value="1"/>
</dbReference>
<dbReference type="AlphaFoldDB" id="Q08W49"/>
<dbReference type="PANTHER" id="PTHR43861">
    <property type="entry name" value="TRANS-ACONITATE 2-METHYLTRANSFERASE-RELATED"/>
    <property type="match status" value="1"/>
</dbReference>
<dbReference type="KEGG" id="sur:STAUR_5798"/>
<dbReference type="PATRIC" id="fig|378806.16.peg.3700"/>
<dbReference type="PANTHER" id="PTHR43861:SF1">
    <property type="entry name" value="TRANS-ACONITATE 2-METHYLTRANSFERASE"/>
    <property type="match status" value="1"/>
</dbReference>
<dbReference type="eggNOG" id="COG2226">
    <property type="taxonomic scope" value="Bacteria"/>
</dbReference>
<dbReference type="SUPFAM" id="SSF53335">
    <property type="entry name" value="S-adenosyl-L-methionine-dependent methyltransferases"/>
    <property type="match status" value="1"/>
</dbReference>
<reference evidence="5 7" key="1">
    <citation type="submission" date="2006-04" db="EMBL/GenBank/DDBJ databases">
        <authorList>
            <person name="Nierman W.C."/>
        </authorList>
    </citation>
    <scope>NUCLEOTIDE SEQUENCE [LARGE SCALE GENOMIC DNA]</scope>
    <source>
        <strain evidence="5 7">DW4/3-1</strain>
    </source>
</reference>
<evidence type="ECO:0000313" key="7">
    <source>
        <dbReference type="Proteomes" id="UP000032702"/>
    </source>
</evidence>
<evidence type="ECO:0000313" key="4">
    <source>
        <dbReference type="EMBL" id="ADO73560.1"/>
    </source>
</evidence>
<evidence type="ECO:0000256" key="1">
    <source>
        <dbReference type="ARBA" id="ARBA00022603"/>
    </source>
</evidence>